<name>A0AAU7JW37_9MICO</name>
<protein>
    <submittedName>
        <fullName evidence="2">FkbM family methyltransferase</fullName>
    </submittedName>
</protein>
<feature type="domain" description="Methyltransferase FkbM" evidence="1">
    <location>
        <begin position="45"/>
        <end position="202"/>
    </location>
</feature>
<dbReference type="GO" id="GO:0008171">
    <property type="term" value="F:O-methyltransferase activity"/>
    <property type="evidence" value="ECO:0007669"/>
    <property type="project" value="TreeGrafter"/>
</dbReference>
<dbReference type="InterPro" id="IPR029063">
    <property type="entry name" value="SAM-dependent_MTases_sf"/>
</dbReference>
<dbReference type="SUPFAM" id="SSF53335">
    <property type="entry name" value="S-adenosyl-L-methionine-dependent methyltransferases"/>
    <property type="match status" value="1"/>
</dbReference>
<dbReference type="InterPro" id="IPR053188">
    <property type="entry name" value="FkbM_Methyltransferase"/>
</dbReference>
<dbReference type="Gene3D" id="3.40.50.150">
    <property type="entry name" value="Vaccinia Virus protein VP39"/>
    <property type="match status" value="1"/>
</dbReference>
<keyword evidence="2" id="KW-0489">Methyltransferase</keyword>
<dbReference type="NCBIfam" id="TIGR01444">
    <property type="entry name" value="fkbM_fam"/>
    <property type="match status" value="1"/>
</dbReference>
<dbReference type="AlphaFoldDB" id="A0AAU7JW37"/>
<sequence>MPSLHVFLKRTAQKFGVDLLRFPQGDPQFRLASLLGRHHVDVVLDVGANEGQFASGIRGHGFRGRMVSFEPLPGPFRRLEAVASKDPSWTTVQCALGPSEAVVQMNVAANQGASSSMLPMTSRLEQAAPFARYTGTEDVAQRRLDDVVAEGLVGPNDRTFLKLDVQGYERQVLDGGQQLLGAPNLVGAQFELSFVPTYTGDMPWRDVFSWAEDHDMVPMSIDPGFTEKSGQMLQADVVFFKES</sequence>
<reference evidence="2" key="1">
    <citation type="submission" date="2024-05" db="EMBL/GenBank/DDBJ databases">
        <authorList>
            <person name="Kim S."/>
            <person name="Heo J."/>
            <person name="Choi H."/>
            <person name="Choi Y."/>
            <person name="Kwon S.-W."/>
            <person name="Kim Y."/>
        </authorList>
    </citation>
    <scope>NUCLEOTIDE SEQUENCE</scope>
    <source>
        <strain evidence="2">KACC 23699</strain>
    </source>
</reference>
<evidence type="ECO:0000259" key="1">
    <source>
        <dbReference type="Pfam" id="PF05050"/>
    </source>
</evidence>
<keyword evidence="2" id="KW-0808">Transferase</keyword>
<dbReference type="GO" id="GO:0032259">
    <property type="term" value="P:methylation"/>
    <property type="evidence" value="ECO:0007669"/>
    <property type="project" value="UniProtKB-KW"/>
</dbReference>
<accession>A0AAU7JW37</accession>
<dbReference type="Pfam" id="PF05050">
    <property type="entry name" value="Methyltransf_21"/>
    <property type="match status" value="1"/>
</dbReference>
<dbReference type="PANTHER" id="PTHR36973:SF4">
    <property type="entry name" value="NODULATION PROTEIN"/>
    <property type="match status" value="1"/>
</dbReference>
<proteinExistence type="predicted"/>
<dbReference type="EMBL" id="CP157483">
    <property type="protein sequence ID" value="XBO44329.1"/>
    <property type="molecule type" value="Genomic_DNA"/>
</dbReference>
<gene>
    <name evidence="2" type="ORF">ABEG17_03080</name>
</gene>
<dbReference type="RefSeq" id="WP_406831817.1">
    <property type="nucleotide sequence ID" value="NZ_CP157483.1"/>
</dbReference>
<dbReference type="PANTHER" id="PTHR36973">
    <property type="entry name" value="SLL1456 PROTEIN-RELATED"/>
    <property type="match status" value="1"/>
</dbReference>
<organism evidence="2">
    <name type="scientific">Pedococcus sp. KACC 23699</name>
    <dbReference type="NCBI Taxonomy" id="3149228"/>
    <lineage>
        <taxon>Bacteria</taxon>
        <taxon>Bacillati</taxon>
        <taxon>Actinomycetota</taxon>
        <taxon>Actinomycetes</taxon>
        <taxon>Micrococcales</taxon>
        <taxon>Intrasporangiaceae</taxon>
        <taxon>Pedococcus</taxon>
    </lineage>
</organism>
<evidence type="ECO:0000313" key="2">
    <source>
        <dbReference type="EMBL" id="XBO44329.1"/>
    </source>
</evidence>
<dbReference type="InterPro" id="IPR006342">
    <property type="entry name" value="FkbM_mtfrase"/>
</dbReference>